<dbReference type="InterPro" id="IPR015943">
    <property type="entry name" value="WD40/YVTN_repeat-like_dom_sf"/>
</dbReference>
<dbReference type="EMBL" id="KL250852">
    <property type="protein sequence ID" value="KGB37178.1"/>
    <property type="molecule type" value="Genomic_DNA"/>
</dbReference>
<dbReference type="InterPro" id="IPR001680">
    <property type="entry name" value="WD40_rpt"/>
</dbReference>
<keyword evidence="3" id="KW-1133">Transmembrane helix</keyword>
<dbReference type="SMART" id="SM00320">
    <property type="entry name" value="WD40"/>
    <property type="match status" value="2"/>
</dbReference>
<dbReference type="GO" id="GO:0030621">
    <property type="term" value="F:U4 snRNA binding"/>
    <property type="evidence" value="ECO:0007669"/>
    <property type="project" value="TreeGrafter"/>
</dbReference>
<dbReference type="InterPro" id="IPR036322">
    <property type="entry name" value="WD40_repeat_dom_sf"/>
</dbReference>
<evidence type="ECO:0000259" key="4">
    <source>
        <dbReference type="SMART" id="SM00500"/>
    </source>
</evidence>
<feature type="transmembrane region" description="Helical" evidence="3">
    <location>
        <begin position="660"/>
        <end position="681"/>
    </location>
</feature>
<dbReference type="Pfam" id="PF14940">
    <property type="entry name" value="TMEM219"/>
    <property type="match status" value="1"/>
</dbReference>
<dbReference type="GO" id="GO:0046540">
    <property type="term" value="C:U4/U6 x U5 tri-snRNP complex"/>
    <property type="evidence" value="ECO:0007669"/>
    <property type="project" value="TreeGrafter"/>
</dbReference>
<keyword evidence="3" id="KW-0472">Membrane</keyword>
<feature type="compositionally biased region" description="Acidic residues" evidence="2">
    <location>
        <begin position="60"/>
        <end position="78"/>
    </location>
</feature>
<dbReference type="SUPFAM" id="SSF50978">
    <property type="entry name" value="WD40 repeat-like"/>
    <property type="match status" value="1"/>
</dbReference>
<dbReference type="Gene3D" id="4.10.280.110">
    <property type="entry name" value="Pre-mRNA processing factor 4 domain"/>
    <property type="match status" value="1"/>
</dbReference>
<dbReference type="InterPro" id="IPR014906">
    <property type="entry name" value="PRP4-like"/>
</dbReference>
<feature type="region of interest" description="Disordered" evidence="2">
    <location>
        <begin position="53"/>
        <end position="78"/>
    </location>
</feature>
<sequence>MNSCWGLFGLALRISLYKRPSGLLKGFSYVDRASTQKLLPMHLINLQKHTGCRHVGQDSDTSDDELADEDEDDDDNADELDPYYSEDMAFSPHFRQISSYVKSLRFDKIIRVGLDITRSAADNAFFSNRCRLNGGKLLKMGTTVYKGDKLDIVIDDTEEPLVGLIVLDVLVNKSPPNNPDVEKHWNKLLLELSGLEFCIINSSNARLMAESYASAHVLRGLDDIKSDNVIISHAIHLPLLIYPNEEFVYDMSYLLIAKMYGRHIGIKGPLALQKLNISFLVPSVRNENRKGKKLNFRLVHLKTCVTFTATSAIFPPILLPPTCEPNLIGSTSSITSLLEWSKRTGVFDSNRCHGRTRIQTEFHVSPHLLPRLEKVDILLISSRLQFLVIILLLSDFLILFFGARSMSRSPINIRGRNVFSLCILPLDEVDKNAQEALNQLELRKKARLIQVSTEDSEVRAYLRQLGEPVCLFGEDGADRRERLRMILAVSGGPAQRPTLTDTVKSSTGTGISVNRFGENISTETVGDDTTVWYHQGPNTLAEARLWISEFSLTRAKVRLDRARNYFNNVPAPQRKAKLQEYHKVLRNTNLLCSQVGDIRPLSMCRFSPDGKQLATSSWSGLCRLWSIPDCNLVMNLRGHTAPTCAIVWHPQAGLQSEQQLALASSAQVCYLYFCVYYIVFFSRENVWKTDL</sequence>
<dbReference type="PROSITE" id="PS50889">
    <property type="entry name" value="S4"/>
    <property type="match status" value="1"/>
</dbReference>
<evidence type="ECO:0000313" key="5">
    <source>
        <dbReference type="EMBL" id="KGB37178.1"/>
    </source>
</evidence>
<keyword evidence="1" id="KW-0694">RNA-binding</keyword>
<dbReference type="GO" id="GO:0017070">
    <property type="term" value="F:U6 snRNA binding"/>
    <property type="evidence" value="ECO:0007669"/>
    <property type="project" value="TreeGrafter"/>
</dbReference>
<proteinExistence type="predicted"/>
<dbReference type="AlphaFoldDB" id="A0A095C5I8"/>
<gene>
    <name evidence="5" type="ORF">MS3_05494</name>
</gene>
<evidence type="ECO:0000256" key="2">
    <source>
        <dbReference type="SAM" id="MobiDB-lite"/>
    </source>
</evidence>
<feature type="domain" description="Pre-mRNA processing factor 4 (PRP4)-like" evidence="4">
    <location>
        <begin position="453"/>
        <end position="505"/>
    </location>
</feature>
<dbReference type="GO" id="GO:0000398">
    <property type="term" value="P:mRNA splicing, via spliceosome"/>
    <property type="evidence" value="ECO:0007669"/>
    <property type="project" value="TreeGrafter"/>
</dbReference>
<dbReference type="PANTHER" id="PTHR19846:SF0">
    <property type="entry name" value="PRE-MRNA PROCESSING FACTOR 4"/>
    <property type="match status" value="1"/>
</dbReference>
<keyword evidence="3" id="KW-0812">Transmembrane</keyword>
<feature type="transmembrane region" description="Helical" evidence="3">
    <location>
        <begin position="384"/>
        <end position="403"/>
    </location>
</feature>
<dbReference type="Gene3D" id="2.130.10.10">
    <property type="entry name" value="YVTN repeat-like/Quinoprotein amine dehydrogenase"/>
    <property type="match status" value="1"/>
</dbReference>
<reference evidence="5" key="1">
    <citation type="journal article" date="2012" name="Nat. Genet.">
        <title>Whole-genome sequence of Schistosoma haematobium.</title>
        <authorList>
            <person name="Young N.D."/>
            <person name="Jex A.R."/>
            <person name="Li B."/>
            <person name="Liu S."/>
            <person name="Yang L."/>
            <person name="Xiong Z."/>
            <person name="Li Y."/>
            <person name="Cantacessi C."/>
            <person name="Hall R.S."/>
            <person name="Xu X."/>
            <person name="Chen F."/>
            <person name="Wu X."/>
            <person name="Zerlotini A."/>
            <person name="Oliveira G."/>
            <person name="Hofmann A."/>
            <person name="Zhang G."/>
            <person name="Fang X."/>
            <person name="Kang Y."/>
            <person name="Campbell B.E."/>
            <person name="Loukas A."/>
            <person name="Ranganathan S."/>
            <person name="Rollinson D."/>
            <person name="Rinaldi G."/>
            <person name="Brindley P.J."/>
            <person name="Yang H."/>
            <person name="Wang J."/>
            <person name="Wang J."/>
            <person name="Gasser R.B."/>
        </authorList>
    </citation>
    <scope>NUCLEOTIDE SEQUENCE [LARGE SCALE GENOMIC DNA]</scope>
</reference>
<dbReference type="SMART" id="SM00500">
    <property type="entry name" value="SFM"/>
    <property type="match status" value="1"/>
</dbReference>
<organism evidence="5">
    <name type="scientific">Schistosoma haematobium</name>
    <name type="common">Blood fluke</name>
    <dbReference type="NCBI Taxonomy" id="6185"/>
    <lineage>
        <taxon>Eukaryota</taxon>
        <taxon>Metazoa</taxon>
        <taxon>Spiralia</taxon>
        <taxon>Lophotrochozoa</taxon>
        <taxon>Platyhelminthes</taxon>
        <taxon>Trematoda</taxon>
        <taxon>Digenea</taxon>
        <taxon>Strigeidida</taxon>
        <taxon>Schistosomatoidea</taxon>
        <taxon>Schistosomatidae</taxon>
        <taxon>Schistosoma</taxon>
    </lineage>
</organism>
<dbReference type="InterPro" id="IPR036285">
    <property type="entry name" value="PRP4-like_sf"/>
</dbReference>
<dbReference type="PANTHER" id="PTHR19846">
    <property type="entry name" value="WD40 REPEAT PROTEIN"/>
    <property type="match status" value="1"/>
</dbReference>
<dbReference type="InterPro" id="IPR039587">
    <property type="entry name" value="TMEM248/TMEM219_dom"/>
</dbReference>
<evidence type="ECO:0000256" key="1">
    <source>
        <dbReference type="PROSITE-ProRule" id="PRU00182"/>
    </source>
</evidence>
<accession>A0A095C5I8</accession>
<protein>
    <submittedName>
        <fullName evidence="5">U4/U6 small nuclear ribonucleoprotein Prp4</fullName>
    </submittedName>
</protein>
<evidence type="ECO:0000256" key="3">
    <source>
        <dbReference type="SAM" id="Phobius"/>
    </source>
</evidence>
<dbReference type="Pfam" id="PF08799">
    <property type="entry name" value="PRP4"/>
    <property type="match status" value="1"/>
</dbReference>
<dbReference type="Pfam" id="PF00400">
    <property type="entry name" value="WD40"/>
    <property type="match status" value="1"/>
</dbReference>
<name>A0A095C5I8_SCHHA</name>
<dbReference type="STRING" id="6185.A0A095C5I8"/>
<keyword evidence="5" id="KW-0687">Ribonucleoprotein</keyword>
<dbReference type="SUPFAM" id="SSF158230">
    <property type="entry name" value="PRP4-like"/>
    <property type="match status" value="1"/>
</dbReference>